<feature type="compositionally biased region" description="Basic and acidic residues" evidence="5">
    <location>
        <begin position="203"/>
        <end position="213"/>
    </location>
</feature>
<feature type="region of interest" description="Disordered" evidence="5">
    <location>
        <begin position="191"/>
        <end position="221"/>
    </location>
</feature>
<evidence type="ECO:0000256" key="4">
    <source>
        <dbReference type="ARBA" id="ARBA00023136"/>
    </source>
</evidence>
<keyword evidence="3 6" id="KW-1133">Transmembrane helix</keyword>
<dbReference type="GO" id="GO:0016020">
    <property type="term" value="C:membrane"/>
    <property type="evidence" value="ECO:0007669"/>
    <property type="project" value="UniProtKB-SubCell"/>
</dbReference>
<dbReference type="STRING" id="1120919.GCA_000429165_02067"/>
<dbReference type="Proteomes" id="UP000321635">
    <property type="component" value="Unassembled WGS sequence"/>
</dbReference>
<evidence type="ECO:0000256" key="5">
    <source>
        <dbReference type="SAM" id="MobiDB-lite"/>
    </source>
</evidence>
<dbReference type="PANTHER" id="PTHR36926:SF1">
    <property type="entry name" value="COLICIN V PRODUCTION PROTEIN"/>
    <property type="match status" value="1"/>
</dbReference>
<comment type="caution">
    <text evidence="7">The sequence shown here is derived from an EMBL/GenBank/DDBJ whole genome shotgun (WGS) entry which is preliminary data.</text>
</comment>
<proteinExistence type="predicted"/>
<gene>
    <name evidence="7" type="ORF">ANI02nite_12070</name>
</gene>
<name>A0A511X8R7_9PROT</name>
<keyword evidence="2 6" id="KW-0812">Transmembrane</keyword>
<keyword evidence="4 6" id="KW-0472">Membrane</keyword>
<dbReference type="InterPro" id="IPR003825">
    <property type="entry name" value="Colicin-V_CvpA"/>
</dbReference>
<accession>A0A511X8R7</accession>
<dbReference type="AlphaFoldDB" id="A0A511X8R7"/>
<evidence type="ECO:0000256" key="6">
    <source>
        <dbReference type="SAM" id="Phobius"/>
    </source>
</evidence>
<feature type="transmembrane region" description="Helical" evidence="6">
    <location>
        <begin position="33"/>
        <end position="52"/>
    </location>
</feature>
<evidence type="ECO:0000256" key="2">
    <source>
        <dbReference type="ARBA" id="ARBA00022692"/>
    </source>
</evidence>
<evidence type="ECO:0000313" key="8">
    <source>
        <dbReference type="Proteomes" id="UP000321635"/>
    </source>
</evidence>
<comment type="subcellular location">
    <subcellularLocation>
        <location evidence="1">Membrane</location>
        <topology evidence="1">Multi-pass membrane protein</topology>
    </subcellularLocation>
</comment>
<sequence>MASLTDTSVAAAQSAAQSAALAWRDDLFSHPPGTLGLAALGLVAISTLFGVWRGFSREVLSLASWIVALALTGAFHDQVTMWLDGQISNHFIAYWLGVVGTFAVLLVLCRVIASRVSRLVLLSPFAGLDRLLGGVFGALRGFVVVAAMYALSTWVSPAYHWAAQMRDNPLMQEMARRTANEASHLAPLLPKFAGSGLAPPGGSRHDLAERKSPDASGSSTP</sequence>
<organism evidence="7 8">
    <name type="scientific">Acetobacter nitrogenifigens DSM 23921 = NBRC 105050</name>
    <dbReference type="NCBI Taxonomy" id="1120919"/>
    <lineage>
        <taxon>Bacteria</taxon>
        <taxon>Pseudomonadati</taxon>
        <taxon>Pseudomonadota</taxon>
        <taxon>Alphaproteobacteria</taxon>
        <taxon>Acetobacterales</taxon>
        <taxon>Acetobacteraceae</taxon>
        <taxon>Acetobacter</taxon>
    </lineage>
</organism>
<dbReference type="InterPro" id="IPR052719">
    <property type="entry name" value="CvpA-like"/>
</dbReference>
<protein>
    <submittedName>
        <fullName evidence="7">Colicin V biosynthesis protein</fullName>
    </submittedName>
</protein>
<dbReference type="Pfam" id="PF02674">
    <property type="entry name" value="Colicin_V"/>
    <property type="match status" value="1"/>
</dbReference>
<dbReference type="GO" id="GO:0009403">
    <property type="term" value="P:toxin biosynthetic process"/>
    <property type="evidence" value="ECO:0007669"/>
    <property type="project" value="InterPro"/>
</dbReference>
<dbReference type="PANTHER" id="PTHR36926">
    <property type="entry name" value="COLICIN V PRODUCTION PROTEIN"/>
    <property type="match status" value="1"/>
</dbReference>
<feature type="transmembrane region" description="Helical" evidence="6">
    <location>
        <begin position="131"/>
        <end position="151"/>
    </location>
</feature>
<evidence type="ECO:0000313" key="7">
    <source>
        <dbReference type="EMBL" id="GEN59323.1"/>
    </source>
</evidence>
<dbReference type="EMBL" id="BJYF01000006">
    <property type="protein sequence ID" value="GEN59323.1"/>
    <property type="molecule type" value="Genomic_DNA"/>
</dbReference>
<evidence type="ECO:0000256" key="1">
    <source>
        <dbReference type="ARBA" id="ARBA00004141"/>
    </source>
</evidence>
<evidence type="ECO:0000256" key="3">
    <source>
        <dbReference type="ARBA" id="ARBA00022989"/>
    </source>
</evidence>
<feature type="transmembrane region" description="Helical" evidence="6">
    <location>
        <begin position="59"/>
        <end position="76"/>
    </location>
</feature>
<feature type="transmembrane region" description="Helical" evidence="6">
    <location>
        <begin position="91"/>
        <end position="111"/>
    </location>
</feature>
<dbReference type="RefSeq" id="WP_051292200.1">
    <property type="nucleotide sequence ID" value="NZ_AUBI01000006.1"/>
</dbReference>
<reference evidence="7 8" key="1">
    <citation type="submission" date="2019-07" db="EMBL/GenBank/DDBJ databases">
        <title>Whole genome shotgun sequence of Acetobacter nitrogenifigens NBRC 105050.</title>
        <authorList>
            <person name="Hosoyama A."/>
            <person name="Uohara A."/>
            <person name="Ohji S."/>
            <person name="Ichikawa N."/>
        </authorList>
    </citation>
    <scope>NUCLEOTIDE SEQUENCE [LARGE SCALE GENOMIC DNA]</scope>
    <source>
        <strain evidence="7 8">NBRC 105050</strain>
    </source>
</reference>
<keyword evidence="8" id="KW-1185">Reference proteome</keyword>